<dbReference type="EMBL" id="LWDF02002258">
    <property type="protein sequence ID" value="KAE8236365.1"/>
    <property type="molecule type" value="Genomic_DNA"/>
</dbReference>
<proteinExistence type="predicted"/>
<dbReference type="Proteomes" id="UP000077521">
    <property type="component" value="Unassembled WGS sequence"/>
</dbReference>
<organism evidence="2 3">
    <name type="scientific">Tilletia indica</name>
    <dbReference type="NCBI Taxonomy" id="43049"/>
    <lineage>
        <taxon>Eukaryota</taxon>
        <taxon>Fungi</taxon>
        <taxon>Dikarya</taxon>
        <taxon>Basidiomycota</taxon>
        <taxon>Ustilaginomycotina</taxon>
        <taxon>Exobasidiomycetes</taxon>
        <taxon>Tilletiales</taxon>
        <taxon>Tilletiaceae</taxon>
        <taxon>Tilletia</taxon>
    </lineage>
</organism>
<feature type="non-terminal residue" evidence="2">
    <location>
        <position position="1"/>
    </location>
</feature>
<gene>
    <name evidence="2" type="ORF">A4X13_0g9174</name>
</gene>
<dbReference type="AlphaFoldDB" id="A0A8T8SBB4"/>
<name>A0A8T8SBB4_9BASI</name>
<feature type="compositionally biased region" description="Polar residues" evidence="1">
    <location>
        <begin position="55"/>
        <end position="64"/>
    </location>
</feature>
<sequence length="93" mass="9835">MRKSTRLDHLLQGSPHLQLVGKPPTPTSGLCLKHPHERRASPPSSSPSLASSTSDLQGLTTSQGAVLGTLRPADICGSSRQDTSHLSSWIQGQ</sequence>
<evidence type="ECO:0000313" key="3">
    <source>
        <dbReference type="Proteomes" id="UP000077521"/>
    </source>
</evidence>
<evidence type="ECO:0000313" key="2">
    <source>
        <dbReference type="EMBL" id="KAE8236365.1"/>
    </source>
</evidence>
<keyword evidence="3" id="KW-1185">Reference proteome</keyword>
<feature type="region of interest" description="Disordered" evidence="1">
    <location>
        <begin position="1"/>
        <end position="93"/>
    </location>
</feature>
<accession>A0A8T8SBB4</accession>
<protein>
    <submittedName>
        <fullName evidence="2">Uncharacterized protein</fullName>
    </submittedName>
</protein>
<feature type="compositionally biased region" description="Polar residues" evidence="1">
    <location>
        <begin position="78"/>
        <end position="93"/>
    </location>
</feature>
<comment type="caution">
    <text evidence="2">The sequence shown here is derived from an EMBL/GenBank/DDBJ whole genome shotgun (WGS) entry which is preliminary data.</text>
</comment>
<feature type="compositionally biased region" description="Low complexity" evidence="1">
    <location>
        <begin position="41"/>
        <end position="54"/>
    </location>
</feature>
<reference evidence="2" key="1">
    <citation type="submission" date="2016-04" db="EMBL/GenBank/DDBJ databases">
        <authorList>
            <person name="Nguyen H.D."/>
            <person name="Samba Siva P."/>
            <person name="Cullis J."/>
            <person name="Levesque C.A."/>
            <person name="Hambleton S."/>
        </authorList>
    </citation>
    <scope>NUCLEOTIDE SEQUENCE</scope>
    <source>
        <strain evidence="2">DAOMC 236416</strain>
    </source>
</reference>
<reference evidence="2" key="2">
    <citation type="journal article" date="2019" name="IMA Fungus">
        <title>Genome sequencing and comparison of five Tilletia species to identify candidate genes for the detection of regulated species infecting wheat.</title>
        <authorList>
            <person name="Nguyen H.D.T."/>
            <person name="Sultana T."/>
            <person name="Kesanakurti P."/>
            <person name="Hambleton S."/>
        </authorList>
    </citation>
    <scope>NUCLEOTIDE SEQUENCE</scope>
    <source>
        <strain evidence="2">DAOMC 236416</strain>
    </source>
</reference>
<evidence type="ECO:0000256" key="1">
    <source>
        <dbReference type="SAM" id="MobiDB-lite"/>
    </source>
</evidence>